<gene>
    <name evidence="1" type="ORF">V525_17450</name>
</gene>
<sequence length="79" mass="9097">MTEIRKLALSATDFQVTFDDTQRILEPTGFCVPFDSLPRSTYGVRAKVVHDHENRRLIGVNHQSRFGERAHISSPVEWE</sequence>
<protein>
    <submittedName>
        <fullName evidence="1">Uncharacterized protein</fullName>
    </submittedName>
</protein>
<name>W9DH53_9ACTN</name>
<proteinExistence type="predicted"/>
<reference evidence="1 2" key="1">
    <citation type="journal article" date="2014" name="Genome Announc.">
        <title>Draft Genome Sequence of Gordonia alkanivorans Strain CGMCC6845, a Halotolerant Hydrocarbon-Degrading Bacterium.</title>
        <authorList>
            <person name="Wang X."/>
            <person name="Jin D."/>
            <person name="Zhou L."/>
            <person name="Wu L."/>
            <person name="An W."/>
            <person name="Zhao L."/>
        </authorList>
    </citation>
    <scope>NUCLEOTIDE SEQUENCE [LARGE SCALE GENOMIC DNA]</scope>
    <source>
        <strain evidence="1 2">CGMCC 6845</strain>
    </source>
</reference>
<comment type="caution">
    <text evidence="1">The sequence shown here is derived from an EMBL/GenBank/DDBJ whole genome shotgun (WGS) entry which is preliminary data.</text>
</comment>
<keyword evidence="2" id="KW-1185">Reference proteome</keyword>
<organism evidence="1 2">
    <name type="scientific">Gordonia alkanivorans CGMCC 6845</name>
    <dbReference type="NCBI Taxonomy" id="1423140"/>
    <lineage>
        <taxon>Bacteria</taxon>
        <taxon>Bacillati</taxon>
        <taxon>Actinomycetota</taxon>
        <taxon>Actinomycetes</taxon>
        <taxon>Mycobacteriales</taxon>
        <taxon>Gordoniaceae</taxon>
        <taxon>Gordonia</taxon>
    </lineage>
</organism>
<evidence type="ECO:0000313" key="2">
    <source>
        <dbReference type="Proteomes" id="UP000035035"/>
    </source>
</evidence>
<dbReference type="EMBL" id="AYXO01000044">
    <property type="protein sequence ID" value="ETA05600.1"/>
    <property type="molecule type" value="Genomic_DNA"/>
</dbReference>
<dbReference type="AlphaFoldDB" id="W9DH53"/>
<evidence type="ECO:0000313" key="1">
    <source>
        <dbReference type="EMBL" id="ETA05600.1"/>
    </source>
</evidence>
<dbReference type="HOGENOM" id="CLU_2601125_0_0_11"/>
<accession>W9DH53</accession>
<dbReference type="Proteomes" id="UP000035035">
    <property type="component" value="Unassembled WGS sequence"/>
</dbReference>